<proteinExistence type="predicted"/>
<sequence length="113" mass="12755">MSGMLPGVECARRRRLHHSGGGSSYSPSMPTRDSTSRSFCLYIRNLQTPFSSSSSVERSALNGACPEENLGGAAMEAKRRLDERFTAHMKSENKRYSRKRKSLFHALWHQFTS</sequence>
<gene>
    <name evidence="3" type="primary">LOC113848153</name>
</gene>
<evidence type="ECO:0000313" key="2">
    <source>
        <dbReference type="Proteomes" id="UP000694853"/>
    </source>
</evidence>
<protein>
    <submittedName>
        <fullName evidence="3">Uncharacterized protein LOC113848153</fullName>
    </submittedName>
</protein>
<dbReference type="Proteomes" id="UP000694853">
    <property type="component" value="Unplaced"/>
</dbReference>
<reference evidence="3" key="2">
    <citation type="submission" date="2025-08" db="UniProtKB">
        <authorList>
            <consortium name="RefSeq"/>
        </authorList>
    </citation>
    <scope>IDENTIFICATION</scope>
    <source>
        <tissue evidence="3">Young leaves</tissue>
    </source>
</reference>
<evidence type="ECO:0000313" key="3">
    <source>
        <dbReference type="RefSeq" id="XP_027333349.1"/>
    </source>
</evidence>
<accession>A0A8B8JPY9</accession>
<dbReference type="OrthoDB" id="8062037at2759"/>
<keyword evidence="2" id="KW-1185">Reference proteome</keyword>
<dbReference type="KEGG" id="aprc:113848153"/>
<name>A0A8B8JPY9_ABRPR</name>
<reference evidence="2" key="1">
    <citation type="journal article" date="2019" name="Toxins">
        <title>Detection of Abrin-Like and Prepropulchellin-Like Toxin Genes and Transcripts Using Whole Genome Sequencing and Full-Length Transcript Sequencing of Abrus precatorius.</title>
        <authorList>
            <person name="Hovde B.T."/>
            <person name="Daligault H.E."/>
            <person name="Hanschen E.R."/>
            <person name="Kunde Y.A."/>
            <person name="Johnson M.B."/>
            <person name="Starkenburg S.R."/>
            <person name="Johnson S.L."/>
        </authorList>
    </citation>
    <scope>NUCLEOTIDE SEQUENCE [LARGE SCALE GENOMIC DNA]</scope>
</reference>
<evidence type="ECO:0000256" key="1">
    <source>
        <dbReference type="SAM" id="MobiDB-lite"/>
    </source>
</evidence>
<dbReference type="AlphaFoldDB" id="A0A8B8JPY9"/>
<dbReference type="GeneID" id="113848153"/>
<organism evidence="2 3">
    <name type="scientific">Abrus precatorius</name>
    <name type="common">Indian licorice</name>
    <name type="synonym">Glycine abrus</name>
    <dbReference type="NCBI Taxonomy" id="3816"/>
    <lineage>
        <taxon>Eukaryota</taxon>
        <taxon>Viridiplantae</taxon>
        <taxon>Streptophyta</taxon>
        <taxon>Embryophyta</taxon>
        <taxon>Tracheophyta</taxon>
        <taxon>Spermatophyta</taxon>
        <taxon>Magnoliopsida</taxon>
        <taxon>eudicotyledons</taxon>
        <taxon>Gunneridae</taxon>
        <taxon>Pentapetalae</taxon>
        <taxon>rosids</taxon>
        <taxon>fabids</taxon>
        <taxon>Fabales</taxon>
        <taxon>Fabaceae</taxon>
        <taxon>Papilionoideae</taxon>
        <taxon>50 kb inversion clade</taxon>
        <taxon>NPAAA clade</taxon>
        <taxon>indigoferoid/millettioid clade</taxon>
        <taxon>Abreae</taxon>
        <taxon>Abrus</taxon>
    </lineage>
</organism>
<feature type="region of interest" description="Disordered" evidence="1">
    <location>
        <begin position="1"/>
        <end position="34"/>
    </location>
</feature>
<dbReference type="RefSeq" id="XP_027333349.1">
    <property type="nucleotide sequence ID" value="XM_027477548.1"/>
</dbReference>